<dbReference type="Pfam" id="PF04185">
    <property type="entry name" value="Phosphoesterase"/>
    <property type="match status" value="1"/>
</dbReference>
<evidence type="ECO:0000256" key="3">
    <source>
        <dbReference type="ARBA" id="ARBA00012018"/>
    </source>
</evidence>
<dbReference type="PROSITE" id="PS51318">
    <property type="entry name" value="TAT"/>
    <property type="match status" value="1"/>
</dbReference>
<keyword evidence="6" id="KW-0843">Virulence</keyword>
<comment type="similarity">
    <text evidence="2">Belongs to the bacterial phospholipase C family.</text>
</comment>
<gene>
    <name evidence="10" type="ORF">JOE57_002915</name>
</gene>
<evidence type="ECO:0000256" key="8">
    <source>
        <dbReference type="SAM" id="MobiDB-lite"/>
    </source>
</evidence>
<dbReference type="InterPro" id="IPR007312">
    <property type="entry name" value="Phosphoesterase"/>
</dbReference>
<dbReference type="NCBIfam" id="TIGR03396">
    <property type="entry name" value="PC_PLC"/>
    <property type="match status" value="1"/>
</dbReference>
<evidence type="ECO:0000256" key="4">
    <source>
        <dbReference type="ARBA" id="ARBA00022512"/>
    </source>
</evidence>
<evidence type="ECO:0000313" key="10">
    <source>
        <dbReference type="EMBL" id="MBM7799994.1"/>
    </source>
</evidence>
<keyword evidence="4" id="KW-0134">Cell wall</keyword>
<evidence type="ECO:0000256" key="6">
    <source>
        <dbReference type="ARBA" id="ARBA00023026"/>
    </source>
</evidence>
<sequence>MTGISRRRVLGAAAGGAALSLLPPSVHEAMARPMRPGGLRAIKHVIVLMQENRAFDHYFGTLRGVRGFNDGTPLRLPDGQSVFHQPDAAGGTVLPFSVRQAAADAGRDRDAIQYLGALAHGFKDATQAWADGWYDRWIPAKTPACMTYYERRDIALQYELADTFSFCDAYHCSVFGSTNPNRNYLWSGTVGNEPGSPDRAVTNAAYSYDHAGYDWTTYPERLESAGISWQIYQEWDNFTDNAVEYFQRFKKIGHQILAHVHGGYRTTEEFYDKLFAKTDAERSRALGEFEAGVAALAPEDRRLFTRAMYRSEPGTLRARLKADIKGGTLPAVTWLVPPAIESEHPSVSTPVGSANLIYDVLDMIASDPDTWSSTVLMLNFDENDGYFDHVPPPVAPRPESGNSDDWFNGQPIGLGPRVPMTVVSPWTVGGRVSSEVFDHTSVLQFLERWTGVAEPNISQWRRAATGDLTGLFSFERQRQAPSLRAPGPVPAVTSRWSPTPPKDQALPAQESGRRHTCPLPYRPSVHANVRAGEVALELTNTGSAPAHFAIYRYGGERRPVEHLDVRRAALRRIPLGTDRYHLAIQGPNRFWRELSGSTSGQAAAVEATARQLPGRQVLDIILTNGGREQVTVTLTHGDEGTPRSQLRLRAHSTRRVSWSTDQGWYDVSVAVVQDPTFHRRLTGRVEDGRMGVSPPDAD</sequence>
<dbReference type="PANTHER" id="PTHR31956">
    <property type="entry name" value="NON-SPECIFIC PHOSPHOLIPASE C4-RELATED"/>
    <property type="match status" value="1"/>
</dbReference>
<evidence type="ECO:0000256" key="5">
    <source>
        <dbReference type="ARBA" id="ARBA00022801"/>
    </source>
</evidence>
<dbReference type="EC" id="3.1.4.3" evidence="3"/>
<dbReference type="InterPro" id="IPR008475">
    <property type="entry name" value="PLipase_C_C"/>
</dbReference>
<dbReference type="GO" id="GO:0034480">
    <property type="term" value="F:phosphatidylcholine phospholipase C activity"/>
    <property type="evidence" value="ECO:0007669"/>
    <property type="project" value="UniProtKB-EC"/>
</dbReference>
<organism evidence="10 11">
    <name type="scientific">Microlunatus panaciterrae</name>
    <dbReference type="NCBI Taxonomy" id="400768"/>
    <lineage>
        <taxon>Bacteria</taxon>
        <taxon>Bacillati</taxon>
        <taxon>Actinomycetota</taxon>
        <taxon>Actinomycetes</taxon>
        <taxon>Propionibacteriales</taxon>
        <taxon>Propionibacteriaceae</taxon>
        <taxon>Microlunatus</taxon>
    </lineage>
</organism>
<dbReference type="InterPro" id="IPR017767">
    <property type="entry name" value="PC-PLC"/>
</dbReference>
<dbReference type="RefSeq" id="WP_204919099.1">
    <property type="nucleotide sequence ID" value="NZ_BAAAQP010000003.1"/>
</dbReference>
<keyword evidence="11" id="KW-1185">Reference proteome</keyword>
<evidence type="ECO:0000256" key="7">
    <source>
        <dbReference type="ARBA" id="ARBA00048421"/>
    </source>
</evidence>
<dbReference type="EMBL" id="JAFBCF010000001">
    <property type="protein sequence ID" value="MBM7799994.1"/>
    <property type="molecule type" value="Genomic_DNA"/>
</dbReference>
<proteinExistence type="inferred from homology"/>
<feature type="domain" description="Bacterial phospholipase C C-terminal" evidence="9">
    <location>
        <begin position="517"/>
        <end position="596"/>
    </location>
</feature>
<dbReference type="InterPro" id="IPR006311">
    <property type="entry name" value="TAT_signal"/>
</dbReference>
<evidence type="ECO:0000256" key="1">
    <source>
        <dbReference type="ARBA" id="ARBA00004191"/>
    </source>
</evidence>
<accession>A0ABS2RLW2</accession>
<feature type="region of interest" description="Disordered" evidence="8">
    <location>
        <begin position="477"/>
        <end position="521"/>
    </location>
</feature>
<dbReference type="Gene3D" id="3.40.720.10">
    <property type="entry name" value="Alkaline Phosphatase, subunit A"/>
    <property type="match status" value="2"/>
</dbReference>
<name>A0ABS2RLW2_9ACTN</name>
<dbReference type="PANTHER" id="PTHR31956:SF1">
    <property type="entry name" value="NON-SPECIFIC PHOSPHOLIPASE C1"/>
    <property type="match status" value="1"/>
</dbReference>
<comment type="catalytic activity">
    <reaction evidence="7">
        <text>a 1,2-diacyl-sn-glycero-3-phosphocholine + H2O = phosphocholine + a 1,2-diacyl-sn-glycerol + H(+)</text>
        <dbReference type="Rhea" id="RHEA:10604"/>
        <dbReference type="ChEBI" id="CHEBI:15377"/>
        <dbReference type="ChEBI" id="CHEBI:15378"/>
        <dbReference type="ChEBI" id="CHEBI:17815"/>
        <dbReference type="ChEBI" id="CHEBI:57643"/>
        <dbReference type="ChEBI" id="CHEBI:295975"/>
        <dbReference type="EC" id="3.1.4.3"/>
    </reaction>
    <physiologicalReaction direction="left-to-right" evidence="7">
        <dbReference type="Rhea" id="RHEA:10605"/>
    </physiologicalReaction>
</comment>
<dbReference type="Pfam" id="PF05506">
    <property type="entry name" value="PLipase_C_C"/>
    <property type="match status" value="2"/>
</dbReference>
<comment type="subcellular location">
    <subcellularLocation>
        <location evidence="1">Secreted</location>
        <location evidence="1">Cell wall</location>
    </subcellularLocation>
</comment>
<reference evidence="10 11" key="1">
    <citation type="submission" date="2021-01" db="EMBL/GenBank/DDBJ databases">
        <title>Sequencing the genomes of 1000 actinobacteria strains.</title>
        <authorList>
            <person name="Klenk H.-P."/>
        </authorList>
    </citation>
    <scope>NUCLEOTIDE SEQUENCE [LARGE SCALE GENOMIC DNA]</scope>
    <source>
        <strain evidence="10 11">DSM 18662</strain>
    </source>
</reference>
<evidence type="ECO:0000256" key="2">
    <source>
        <dbReference type="ARBA" id="ARBA00009717"/>
    </source>
</evidence>
<feature type="domain" description="Bacterial phospholipase C C-terminal" evidence="9">
    <location>
        <begin position="616"/>
        <end position="684"/>
    </location>
</feature>
<keyword evidence="5 10" id="KW-0378">Hydrolase</keyword>
<protein>
    <recommendedName>
        <fullName evidence="3">phospholipase C</fullName>
        <ecNumber evidence="3">3.1.4.3</ecNumber>
    </recommendedName>
</protein>
<evidence type="ECO:0000259" key="9">
    <source>
        <dbReference type="Pfam" id="PF05506"/>
    </source>
</evidence>
<keyword evidence="4" id="KW-0964">Secreted</keyword>
<comment type="caution">
    <text evidence="10">The sequence shown here is derived from an EMBL/GenBank/DDBJ whole genome shotgun (WGS) entry which is preliminary data.</text>
</comment>
<dbReference type="Proteomes" id="UP000704762">
    <property type="component" value="Unassembled WGS sequence"/>
</dbReference>
<dbReference type="InterPro" id="IPR017850">
    <property type="entry name" value="Alkaline_phosphatase_core_sf"/>
</dbReference>
<evidence type="ECO:0000313" key="11">
    <source>
        <dbReference type="Proteomes" id="UP000704762"/>
    </source>
</evidence>